<sequence length="87" mass="9500">TAQPSVAYNQRSPDPYYYPLPSIPVVVAPSLAATYPAYRCPRLPLPTTTADHHRSSLSLPRYRLSPLSLLAADISSKKGQPSLILSH</sequence>
<reference evidence="1 2" key="1">
    <citation type="journal article" date="2014" name="Agronomy (Basel)">
        <title>A Draft Genome Sequence for Ensete ventricosum, the Drought-Tolerant Tree Against Hunger.</title>
        <authorList>
            <person name="Harrison J."/>
            <person name="Moore K.A."/>
            <person name="Paszkiewicz K."/>
            <person name="Jones T."/>
            <person name="Grant M."/>
            <person name="Ambacheew D."/>
            <person name="Muzemil S."/>
            <person name="Studholme D.J."/>
        </authorList>
    </citation>
    <scope>NUCLEOTIDE SEQUENCE [LARGE SCALE GENOMIC DNA]</scope>
</reference>
<dbReference type="Proteomes" id="UP000287651">
    <property type="component" value="Unassembled WGS sequence"/>
</dbReference>
<accession>A0A426Y8D6</accession>
<comment type="caution">
    <text evidence="1">The sequence shown here is derived from an EMBL/GenBank/DDBJ whole genome shotgun (WGS) entry which is preliminary data.</text>
</comment>
<dbReference type="EMBL" id="AMZH03014233">
    <property type="protein sequence ID" value="RRT47993.1"/>
    <property type="molecule type" value="Genomic_DNA"/>
</dbReference>
<gene>
    <name evidence="1" type="ORF">B296_00053408</name>
</gene>
<dbReference type="AlphaFoldDB" id="A0A426Y8D6"/>
<name>A0A426Y8D6_ENSVE</name>
<organism evidence="1 2">
    <name type="scientific">Ensete ventricosum</name>
    <name type="common">Abyssinian banana</name>
    <name type="synonym">Musa ensete</name>
    <dbReference type="NCBI Taxonomy" id="4639"/>
    <lineage>
        <taxon>Eukaryota</taxon>
        <taxon>Viridiplantae</taxon>
        <taxon>Streptophyta</taxon>
        <taxon>Embryophyta</taxon>
        <taxon>Tracheophyta</taxon>
        <taxon>Spermatophyta</taxon>
        <taxon>Magnoliopsida</taxon>
        <taxon>Liliopsida</taxon>
        <taxon>Zingiberales</taxon>
        <taxon>Musaceae</taxon>
        <taxon>Ensete</taxon>
    </lineage>
</organism>
<protein>
    <submittedName>
        <fullName evidence="1">Uncharacterized protein</fullName>
    </submittedName>
</protein>
<feature type="non-terminal residue" evidence="1">
    <location>
        <position position="1"/>
    </location>
</feature>
<proteinExistence type="predicted"/>
<evidence type="ECO:0000313" key="2">
    <source>
        <dbReference type="Proteomes" id="UP000287651"/>
    </source>
</evidence>
<evidence type="ECO:0000313" key="1">
    <source>
        <dbReference type="EMBL" id="RRT47993.1"/>
    </source>
</evidence>